<dbReference type="InterPro" id="IPR050182">
    <property type="entry name" value="Cytochrome_P450_fam2"/>
</dbReference>
<evidence type="ECO:0000256" key="3">
    <source>
        <dbReference type="ARBA" id="ARBA00004174"/>
    </source>
</evidence>
<keyword evidence="9" id="KW-0492">Microsome</keyword>
<keyword evidence="10 15" id="KW-0560">Oxidoreductase</keyword>
<evidence type="ECO:0000256" key="12">
    <source>
        <dbReference type="ARBA" id="ARBA00023033"/>
    </source>
</evidence>
<reference evidence="16" key="1">
    <citation type="submission" date="2013-09" db="EMBL/GenBank/DDBJ databases">
        <authorList>
            <person name="Lee J.-S."/>
        </authorList>
    </citation>
    <scope>NUCLEOTIDE SEQUENCE</scope>
</reference>
<dbReference type="PROSITE" id="PS00086">
    <property type="entry name" value="CYTOCHROME_P450"/>
    <property type="match status" value="1"/>
</dbReference>
<comment type="similarity">
    <text evidence="5 15">Belongs to the cytochrome P450 family.</text>
</comment>
<evidence type="ECO:0000256" key="2">
    <source>
        <dbReference type="ARBA" id="ARBA00003690"/>
    </source>
</evidence>
<sequence>MGEVKSSSLAKMLLLGIFFVLIVYKVFKSYHGYPKVYMGQPLPPGPNWSLPLIGHLYLFKANPIETFMEMAKQLGGIFMFDFGPKTTVILLDPDLIDQAMKIDALPSRPLKEMESQALIRGERNPDGSLPGIAFADGTSWKDQRKFAFSQLISLGFGRNVDIEEVIRSECDAMVQKLKQTSKDGTVPVIIDTNNFIGNALNVVWHFVSGNPVRMSDELLRVPQHFATIFSNIDEAHHVPGSENDAHKKSFDPNLVRDFIDAYLKKIQDTKDPTSSFHEQRGEVNMRNSMFDLFIAGMDTTATTLSWGLIYMMKWPEIQVKVQEEIARVIGNDTPSLNHRSKTPYVEATLLEIQRLACIVPWGPRATLDDVQLGPYVIPKNTHVLYIIQNLTHNPKFFPEPNHFKPERFLSDDGTKFIRDERVATFGLGKRKCPGENMARMELYLFFVTLLKNFKFRSDVNPREINIEGDLGLVLEPKPCSTRLEIRK</sequence>
<comment type="subcellular location">
    <subcellularLocation>
        <location evidence="4">Endoplasmic reticulum membrane</location>
        <topology evidence="4">Peripheral membrane protein</topology>
    </subcellularLocation>
    <subcellularLocation>
        <location evidence="3">Microsome membrane</location>
        <topology evidence="3">Peripheral membrane protein</topology>
    </subcellularLocation>
</comment>
<keyword evidence="13" id="KW-0472">Membrane</keyword>
<dbReference type="GO" id="GO:0005789">
    <property type="term" value="C:endoplasmic reticulum membrane"/>
    <property type="evidence" value="ECO:0007669"/>
    <property type="project" value="UniProtKB-SubCell"/>
</dbReference>
<evidence type="ECO:0000256" key="4">
    <source>
        <dbReference type="ARBA" id="ARBA00004406"/>
    </source>
</evidence>
<dbReference type="GO" id="GO:0004497">
    <property type="term" value="F:monooxygenase activity"/>
    <property type="evidence" value="ECO:0007669"/>
    <property type="project" value="UniProtKB-KW"/>
</dbReference>
<dbReference type="SUPFAM" id="SSF48264">
    <property type="entry name" value="Cytochrome P450"/>
    <property type="match status" value="1"/>
</dbReference>
<keyword evidence="8" id="KW-0256">Endoplasmic reticulum</keyword>
<evidence type="ECO:0000256" key="13">
    <source>
        <dbReference type="ARBA" id="ARBA00023136"/>
    </source>
</evidence>
<dbReference type="GO" id="GO:0005506">
    <property type="term" value="F:iron ion binding"/>
    <property type="evidence" value="ECO:0007669"/>
    <property type="project" value="InterPro"/>
</dbReference>
<evidence type="ECO:0000256" key="14">
    <source>
        <dbReference type="PIRSR" id="PIRSR602401-1"/>
    </source>
</evidence>
<dbReference type="InterPro" id="IPR002401">
    <property type="entry name" value="Cyt_P450_E_grp-I"/>
</dbReference>
<feature type="binding site" description="axial binding residue" evidence="14">
    <location>
        <position position="432"/>
    </location>
    <ligand>
        <name>heme</name>
        <dbReference type="ChEBI" id="CHEBI:30413"/>
    </ligand>
    <ligandPart>
        <name>Fe</name>
        <dbReference type="ChEBI" id="CHEBI:18248"/>
    </ligandPart>
</feature>
<evidence type="ECO:0000313" key="16">
    <source>
        <dbReference type="EMBL" id="AIL94136.1"/>
    </source>
</evidence>
<keyword evidence="12 15" id="KW-0503">Monooxygenase</keyword>
<dbReference type="PRINTS" id="PR00463">
    <property type="entry name" value="EP450I"/>
</dbReference>
<evidence type="ECO:0000256" key="1">
    <source>
        <dbReference type="ARBA" id="ARBA00001971"/>
    </source>
</evidence>
<dbReference type="AlphaFoldDB" id="A0A088DI93"/>
<name>A0A088DI93_TIGJA</name>
<protein>
    <submittedName>
        <fullName evidence="16">Cytochrome P450 CYP3030A1</fullName>
    </submittedName>
</protein>
<evidence type="ECO:0000256" key="11">
    <source>
        <dbReference type="ARBA" id="ARBA00023004"/>
    </source>
</evidence>
<dbReference type="GO" id="GO:0016705">
    <property type="term" value="F:oxidoreductase activity, acting on paired donors, with incorporation or reduction of molecular oxygen"/>
    <property type="evidence" value="ECO:0007669"/>
    <property type="project" value="InterPro"/>
</dbReference>
<evidence type="ECO:0000256" key="15">
    <source>
        <dbReference type="RuleBase" id="RU000461"/>
    </source>
</evidence>
<keyword evidence="7 14" id="KW-0479">Metal-binding</keyword>
<evidence type="ECO:0000256" key="8">
    <source>
        <dbReference type="ARBA" id="ARBA00022824"/>
    </source>
</evidence>
<comment type="function">
    <text evidence="2">May be involved in the metabolism of insect hormones and in the breakdown of synthetic insecticides.</text>
</comment>
<accession>A0A088DI93</accession>
<dbReference type="InterPro" id="IPR036396">
    <property type="entry name" value="Cyt_P450_sf"/>
</dbReference>
<dbReference type="Pfam" id="PF00067">
    <property type="entry name" value="p450"/>
    <property type="match status" value="1"/>
</dbReference>
<evidence type="ECO:0000256" key="7">
    <source>
        <dbReference type="ARBA" id="ARBA00022723"/>
    </source>
</evidence>
<proteinExistence type="evidence at transcript level"/>
<organism evidence="16">
    <name type="scientific">Tigriopus japonicus</name>
    <name type="common">Copepod</name>
    <dbReference type="NCBI Taxonomy" id="158387"/>
    <lineage>
        <taxon>Eukaryota</taxon>
        <taxon>Metazoa</taxon>
        <taxon>Ecdysozoa</taxon>
        <taxon>Arthropoda</taxon>
        <taxon>Crustacea</taxon>
        <taxon>Multicrustacea</taxon>
        <taxon>Hexanauplia</taxon>
        <taxon>Copepoda</taxon>
        <taxon>Harpacticoida</taxon>
        <taxon>Harpacticidae</taxon>
        <taxon>Tigriopus</taxon>
    </lineage>
</organism>
<evidence type="ECO:0000256" key="6">
    <source>
        <dbReference type="ARBA" id="ARBA00022617"/>
    </source>
</evidence>
<dbReference type="PANTHER" id="PTHR24300:SF403">
    <property type="entry name" value="CYTOCHROME P450 306A1"/>
    <property type="match status" value="1"/>
</dbReference>
<comment type="cofactor">
    <cofactor evidence="1 14">
        <name>heme</name>
        <dbReference type="ChEBI" id="CHEBI:30413"/>
    </cofactor>
</comment>
<keyword evidence="11 14" id="KW-0408">Iron</keyword>
<dbReference type="Gene3D" id="1.10.630.10">
    <property type="entry name" value="Cytochrome P450"/>
    <property type="match status" value="1"/>
</dbReference>
<dbReference type="PANTHER" id="PTHR24300">
    <property type="entry name" value="CYTOCHROME P450 508A4-RELATED"/>
    <property type="match status" value="1"/>
</dbReference>
<dbReference type="InterPro" id="IPR017972">
    <property type="entry name" value="Cyt_P450_CS"/>
</dbReference>
<dbReference type="InterPro" id="IPR001128">
    <property type="entry name" value="Cyt_P450"/>
</dbReference>
<evidence type="ECO:0000256" key="10">
    <source>
        <dbReference type="ARBA" id="ARBA00023002"/>
    </source>
</evidence>
<dbReference type="FunFam" id="1.10.630.10:FF:000238">
    <property type="entry name" value="Cytochrome P450 2A6"/>
    <property type="match status" value="1"/>
</dbReference>
<keyword evidence="6 14" id="KW-0349">Heme</keyword>
<dbReference type="PRINTS" id="PR00385">
    <property type="entry name" value="P450"/>
</dbReference>
<evidence type="ECO:0000256" key="9">
    <source>
        <dbReference type="ARBA" id="ARBA00022848"/>
    </source>
</evidence>
<dbReference type="EMBL" id="KF639982">
    <property type="protein sequence ID" value="AIL94136.1"/>
    <property type="molecule type" value="mRNA"/>
</dbReference>
<evidence type="ECO:0000256" key="5">
    <source>
        <dbReference type="ARBA" id="ARBA00010617"/>
    </source>
</evidence>
<reference evidence="16" key="2">
    <citation type="journal article" date="2014" name="Aquat. Toxicol.">
        <title>Crude oil exposure results in oxidative stress-mediated dysfunctional development and reproduction in the copepod Tigriopus japonicus and modulates expression of cytochrome P450 (CYP) genes.</title>
        <authorList>
            <person name="Han J."/>
            <person name="Won E.J."/>
            <person name="Hwang D.S."/>
            <person name="Shin K.H."/>
            <person name="Lee Y.S."/>
            <person name="Leung K.M."/>
            <person name="Lee S.J."/>
            <person name="Lee J.S."/>
        </authorList>
    </citation>
    <scope>NUCLEOTIDE SEQUENCE</scope>
</reference>
<dbReference type="GO" id="GO:0020037">
    <property type="term" value="F:heme binding"/>
    <property type="evidence" value="ECO:0007669"/>
    <property type="project" value="InterPro"/>
</dbReference>
<gene>
    <name evidence="16" type="primary">CYP3030A1</name>
</gene>